<gene>
    <name evidence="2" type="ORF">DPMN_144007</name>
</gene>
<reference evidence="2" key="1">
    <citation type="journal article" date="2019" name="bioRxiv">
        <title>The Genome of the Zebra Mussel, Dreissena polymorpha: A Resource for Invasive Species Research.</title>
        <authorList>
            <person name="McCartney M.A."/>
            <person name="Auch B."/>
            <person name="Kono T."/>
            <person name="Mallez S."/>
            <person name="Zhang Y."/>
            <person name="Obille A."/>
            <person name="Becker A."/>
            <person name="Abrahante J.E."/>
            <person name="Garbe J."/>
            <person name="Badalamenti J.P."/>
            <person name="Herman A."/>
            <person name="Mangelson H."/>
            <person name="Liachko I."/>
            <person name="Sullivan S."/>
            <person name="Sone E.D."/>
            <person name="Koren S."/>
            <person name="Silverstein K.A.T."/>
            <person name="Beckman K.B."/>
            <person name="Gohl D.M."/>
        </authorList>
    </citation>
    <scope>NUCLEOTIDE SEQUENCE</scope>
    <source>
        <strain evidence="2">Duluth1</strain>
        <tissue evidence="2">Whole animal</tissue>
    </source>
</reference>
<sequence>MVPMSAGVVTVYQNSAGTLPAFTGFNLFVWIFMRTVKHGIFCTGKWQSAVTANCM</sequence>
<accession>A0A9D4GE40</accession>
<keyword evidence="1" id="KW-1133">Transmembrane helix</keyword>
<proteinExistence type="predicted"/>
<evidence type="ECO:0000256" key="1">
    <source>
        <dbReference type="SAM" id="Phobius"/>
    </source>
</evidence>
<feature type="transmembrane region" description="Helical" evidence="1">
    <location>
        <begin position="12"/>
        <end position="33"/>
    </location>
</feature>
<evidence type="ECO:0000313" key="2">
    <source>
        <dbReference type="EMBL" id="KAH3815484.1"/>
    </source>
</evidence>
<dbReference type="EMBL" id="JAIWYP010000006">
    <property type="protein sequence ID" value="KAH3815484.1"/>
    <property type="molecule type" value="Genomic_DNA"/>
</dbReference>
<reference evidence="2" key="2">
    <citation type="submission" date="2020-11" db="EMBL/GenBank/DDBJ databases">
        <authorList>
            <person name="McCartney M.A."/>
            <person name="Auch B."/>
            <person name="Kono T."/>
            <person name="Mallez S."/>
            <person name="Becker A."/>
            <person name="Gohl D.M."/>
            <person name="Silverstein K.A.T."/>
            <person name="Koren S."/>
            <person name="Bechman K.B."/>
            <person name="Herman A."/>
            <person name="Abrahante J.E."/>
            <person name="Garbe J."/>
        </authorList>
    </citation>
    <scope>NUCLEOTIDE SEQUENCE</scope>
    <source>
        <strain evidence="2">Duluth1</strain>
        <tissue evidence="2">Whole animal</tissue>
    </source>
</reference>
<comment type="caution">
    <text evidence="2">The sequence shown here is derived from an EMBL/GenBank/DDBJ whole genome shotgun (WGS) entry which is preliminary data.</text>
</comment>
<keyword evidence="1" id="KW-0472">Membrane</keyword>
<evidence type="ECO:0000313" key="3">
    <source>
        <dbReference type="Proteomes" id="UP000828390"/>
    </source>
</evidence>
<protein>
    <submittedName>
        <fullName evidence="2">Uncharacterized protein</fullName>
    </submittedName>
</protein>
<dbReference type="AlphaFoldDB" id="A0A9D4GE40"/>
<organism evidence="2 3">
    <name type="scientific">Dreissena polymorpha</name>
    <name type="common">Zebra mussel</name>
    <name type="synonym">Mytilus polymorpha</name>
    <dbReference type="NCBI Taxonomy" id="45954"/>
    <lineage>
        <taxon>Eukaryota</taxon>
        <taxon>Metazoa</taxon>
        <taxon>Spiralia</taxon>
        <taxon>Lophotrochozoa</taxon>
        <taxon>Mollusca</taxon>
        <taxon>Bivalvia</taxon>
        <taxon>Autobranchia</taxon>
        <taxon>Heteroconchia</taxon>
        <taxon>Euheterodonta</taxon>
        <taxon>Imparidentia</taxon>
        <taxon>Neoheterodontei</taxon>
        <taxon>Myida</taxon>
        <taxon>Dreissenoidea</taxon>
        <taxon>Dreissenidae</taxon>
        <taxon>Dreissena</taxon>
    </lineage>
</organism>
<keyword evidence="1" id="KW-0812">Transmembrane</keyword>
<keyword evidence="3" id="KW-1185">Reference proteome</keyword>
<name>A0A9D4GE40_DREPO</name>
<dbReference type="Proteomes" id="UP000828390">
    <property type="component" value="Unassembled WGS sequence"/>
</dbReference>